<gene>
    <name evidence="1" type="ORF">LSINAPIS_LOCUS7188</name>
</gene>
<accession>A0A5E4QCP3</accession>
<protein>
    <submittedName>
        <fullName evidence="1">Uncharacterized protein</fullName>
    </submittedName>
</protein>
<name>A0A5E4QCP3_9NEOP</name>
<evidence type="ECO:0000313" key="2">
    <source>
        <dbReference type="Proteomes" id="UP000324832"/>
    </source>
</evidence>
<sequence>MNSIFMLQKRLVRATLQIKLVNVMKKILKKYLHLHFYDFKFISKKYVQHLLKKLLNDILYANLHAEIDQKTIQATYAALEIINPQDDEVAEPSPVALLLRHTLDIYGREQNVPQPTAKRGAVVYKFQKSNSFKNLSTSILE</sequence>
<keyword evidence="2" id="KW-1185">Reference proteome</keyword>
<evidence type="ECO:0000313" key="1">
    <source>
        <dbReference type="EMBL" id="VVC95482.1"/>
    </source>
</evidence>
<organism evidence="1 2">
    <name type="scientific">Leptidea sinapis</name>
    <dbReference type="NCBI Taxonomy" id="189913"/>
    <lineage>
        <taxon>Eukaryota</taxon>
        <taxon>Metazoa</taxon>
        <taxon>Ecdysozoa</taxon>
        <taxon>Arthropoda</taxon>
        <taxon>Hexapoda</taxon>
        <taxon>Insecta</taxon>
        <taxon>Pterygota</taxon>
        <taxon>Neoptera</taxon>
        <taxon>Endopterygota</taxon>
        <taxon>Lepidoptera</taxon>
        <taxon>Glossata</taxon>
        <taxon>Ditrysia</taxon>
        <taxon>Papilionoidea</taxon>
        <taxon>Pieridae</taxon>
        <taxon>Dismorphiinae</taxon>
        <taxon>Leptidea</taxon>
    </lineage>
</organism>
<dbReference type="EMBL" id="FZQP02002326">
    <property type="protein sequence ID" value="VVC95482.1"/>
    <property type="molecule type" value="Genomic_DNA"/>
</dbReference>
<dbReference type="AlphaFoldDB" id="A0A5E4QCP3"/>
<reference evidence="1 2" key="1">
    <citation type="submission" date="2017-07" db="EMBL/GenBank/DDBJ databases">
        <authorList>
            <person name="Talla V."/>
            <person name="Backstrom N."/>
        </authorList>
    </citation>
    <scope>NUCLEOTIDE SEQUENCE [LARGE SCALE GENOMIC DNA]</scope>
</reference>
<dbReference type="Proteomes" id="UP000324832">
    <property type="component" value="Unassembled WGS sequence"/>
</dbReference>
<proteinExistence type="predicted"/>